<dbReference type="AlphaFoldDB" id="A0A1V6NLQ0"/>
<proteinExistence type="predicted"/>
<comment type="caution">
    <text evidence="1">The sequence shown here is derived from an EMBL/GenBank/DDBJ whole genome shotgun (WGS) entry which is preliminary data.</text>
</comment>
<keyword evidence="2" id="KW-1185">Reference proteome</keyword>
<reference evidence="2" key="1">
    <citation type="journal article" date="2017" name="Nat. Microbiol.">
        <title>Global analysis of biosynthetic gene clusters reveals vast potential of secondary metabolite production in Penicillium species.</title>
        <authorList>
            <person name="Nielsen J.C."/>
            <person name="Grijseels S."/>
            <person name="Prigent S."/>
            <person name="Ji B."/>
            <person name="Dainat J."/>
            <person name="Nielsen K.F."/>
            <person name="Frisvad J.C."/>
            <person name="Workman M."/>
            <person name="Nielsen J."/>
        </authorList>
    </citation>
    <scope>NUCLEOTIDE SEQUENCE [LARGE SCALE GENOMIC DNA]</scope>
    <source>
        <strain evidence="2">IBT 4502</strain>
    </source>
</reference>
<dbReference type="Proteomes" id="UP000191408">
    <property type="component" value="Unassembled WGS sequence"/>
</dbReference>
<organism evidence="1 2">
    <name type="scientific">Penicillium polonicum</name>
    <dbReference type="NCBI Taxonomy" id="60169"/>
    <lineage>
        <taxon>Eukaryota</taxon>
        <taxon>Fungi</taxon>
        <taxon>Dikarya</taxon>
        <taxon>Ascomycota</taxon>
        <taxon>Pezizomycotina</taxon>
        <taxon>Eurotiomycetes</taxon>
        <taxon>Eurotiomycetidae</taxon>
        <taxon>Eurotiales</taxon>
        <taxon>Aspergillaceae</taxon>
        <taxon>Penicillium</taxon>
    </lineage>
</organism>
<accession>A0A1V6NLQ0</accession>
<protein>
    <submittedName>
        <fullName evidence="1">Uncharacterized protein</fullName>
    </submittedName>
</protein>
<gene>
    <name evidence="1" type="ORF">PENPOL_c006G08088</name>
</gene>
<dbReference type="EMBL" id="MDYM01000006">
    <property type="protein sequence ID" value="OQD65509.1"/>
    <property type="molecule type" value="Genomic_DNA"/>
</dbReference>
<name>A0A1V6NLQ0_PENPO</name>
<evidence type="ECO:0000313" key="2">
    <source>
        <dbReference type="Proteomes" id="UP000191408"/>
    </source>
</evidence>
<dbReference type="OrthoDB" id="4319128at2759"/>
<evidence type="ECO:0000313" key="1">
    <source>
        <dbReference type="EMBL" id="OQD65509.1"/>
    </source>
</evidence>
<sequence length="54" mass="6058">MLRAENDEEAATFVLKPYKDQNEEKVPNDDIDVGMAKLIDVESHPTGELRQSLG</sequence>